<sequence length="50" mass="5461">MDMVHIALSGLPIGTTLAVLVTMLMPVVAYLLYRIDAQRGDGRVTVFGKR</sequence>
<dbReference type="Proteomes" id="UP000198882">
    <property type="component" value="Unassembled WGS sequence"/>
</dbReference>
<keyword evidence="3" id="KW-1185">Reference proteome</keyword>
<reference evidence="3" key="1">
    <citation type="submission" date="2016-10" db="EMBL/GenBank/DDBJ databases">
        <authorList>
            <person name="Varghese N."/>
            <person name="Submissions S."/>
        </authorList>
    </citation>
    <scope>NUCLEOTIDE SEQUENCE [LARGE SCALE GENOMIC DNA]</scope>
    <source>
        <strain evidence="3">B4,CECT 8067,JCM 17497</strain>
    </source>
</reference>
<keyword evidence="1" id="KW-0812">Transmembrane</keyword>
<evidence type="ECO:0000313" key="2">
    <source>
        <dbReference type="EMBL" id="SDJ34407.1"/>
    </source>
</evidence>
<accession>A0A1G8SYU7</accession>
<dbReference type="EMBL" id="FNFE01000001">
    <property type="protein sequence ID" value="SDJ34407.1"/>
    <property type="molecule type" value="Genomic_DNA"/>
</dbReference>
<evidence type="ECO:0000256" key="1">
    <source>
        <dbReference type="SAM" id="Phobius"/>
    </source>
</evidence>
<protein>
    <submittedName>
        <fullName evidence="2">Uncharacterized protein</fullName>
    </submittedName>
</protein>
<organism evidence="2 3">
    <name type="scientific">Natronorubrum texcoconense</name>
    <dbReference type="NCBI Taxonomy" id="1095776"/>
    <lineage>
        <taxon>Archaea</taxon>
        <taxon>Methanobacteriati</taxon>
        <taxon>Methanobacteriota</taxon>
        <taxon>Stenosarchaea group</taxon>
        <taxon>Halobacteria</taxon>
        <taxon>Halobacteriales</taxon>
        <taxon>Natrialbaceae</taxon>
        <taxon>Natronorubrum</taxon>
    </lineage>
</organism>
<gene>
    <name evidence="2" type="ORF">SAMN04515672_0253</name>
</gene>
<keyword evidence="1" id="KW-0472">Membrane</keyword>
<proteinExistence type="predicted"/>
<keyword evidence="1" id="KW-1133">Transmembrane helix</keyword>
<evidence type="ECO:0000313" key="3">
    <source>
        <dbReference type="Proteomes" id="UP000198882"/>
    </source>
</evidence>
<feature type="transmembrane region" description="Helical" evidence="1">
    <location>
        <begin position="6"/>
        <end position="33"/>
    </location>
</feature>
<name>A0A1G8SYU7_9EURY</name>
<dbReference type="STRING" id="1095776.SAMN04515672_0253"/>
<dbReference type="AlphaFoldDB" id="A0A1G8SYU7"/>